<gene>
    <name evidence="2" type="ORF">SAMN03080615_03922</name>
</gene>
<evidence type="ECO:0000256" key="1">
    <source>
        <dbReference type="SAM" id="Phobius"/>
    </source>
</evidence>
<keyword evidence="1" id="KW-0812">Transmembrane</keyword>
<organism evidence="2 3">
    <name type="scientific">Amphritea atlantica</name>
    <dbReference type="NCBI Taxonomy" id="355243"/>
    <lineage>
        <taxon>Bacteria</taxon>
        <taxon>Pseudomonadati</taxon>
        <taxon>Pseudomonadota</taxon>
        <taxon>Gammaproteobacteria</taxon>
        <taxon>Oceanospirillales</taxon>
        <taxon>Oceanospirillaceae</taxon>
        <taxon>Amphritea</taxon>
    </lineage>
</organism>
<protein>
    <submittedName>
        <fullName evidence="2">Uncharacterized protein</fullName>
    </submittedName>
</protein>
<keyword evidence="1" id="KW-1133">Transmembrane helix</keyword>
<dbReference type="Proteomes" id="UP000198749">
    <property type="component" value="Unassembled WGS sequence"/>
</dbReference>
<reference evidence="3" key="1">
    <citation type="submission" date="2016-10" db="EMBL/GenBank/DDBJ databases">
        <authorList>
            <person name="Varghese N."/>
            <person name="Submissions S."/>
        </authorList>
    </citation>
    <scope>NUCLEOTIDE SEQUENCE [LARGE SCALE GENOMIC DNA]</scope>
    <source>
        <strain evidence="3">DSM 18887</strain>
    </source>
</reference>
<sequence length="58" mass="7019">MHFYRVLIVLVIGGYLLSPILDQWWPDSSTPWYRPYIIWAALILIVAILERRRRSDEF</sequence>
<evidence type="ECO:0000313" key="3">
    <source>
        <dbReference type="Proteomes" id="UP000198749"/>
    </source>
</evidence>
<proteinExistence type="predicted"/>
<keyword evidence="1" id="KW-0472">Membrane</keyword>
<accession>A0A1H9LFC3</accession>
<keyword evidence="3" id="KW-1185">Reference proteome</keyword>
<dbReference type="STRING" id="355243.SAMN03080615_03922"/>
<name>A0A1H9LFC3_9GAMM</name>
<dbReference type="EMBL" id="FOGB01000017">
    <property type="protein sequence ID" value="SER10136.1"/>
    <property type="molecule type" value="Genomic_DNA"/>
</dbReference>
<evidence type="ECO:0000313" key="2">
    <source>
        <dbReference type="EMBL" id="SER10136.1"/>
    </source>
</evidence>
<dbReference type="AlphaFoldDB" id="A0A1H9LFC3"/>
<feature type="transmembrane region" description="Helical" evidence="1">
    <location>
        <begin position="32"/>
        <end position="49"/>
    </location>
</feature>